<feature type="transmembrane region" description="Helical" evidence="1">
    <location>
        <begin position="158"/>
        <end position="176"/>
    </location>
</feature>
<proteinExistence type="predicted"/>
<dbReference type="Proteomes" id="UP000315252">
    <property type="component" value="Unassembled WGS sequence"/>
</dbReference>
<dbReference type="OrthoDB" id="121744at2"/>
<dbReference type="AlphaFoldDB" id="A0A545T269"/>
<evidence type="ECO:0000313" key="2">
    <source>
        <dbReference type="EMBL" id="TQV71293.1"/>
    </source>
</evidence>
<reference evidence="2 3" key="1">
    <citation type="submission" date="2019-06" db="EMBL/GenBank/DDBJ databases">
        <title>Whole genome sequence for Rhodospirillaceae sp. R148.</title>
        <authorList>
            <person name="Wang G."/>
        </authorList>
    </citation>
    <scope>NUCLEOTIDE SEQUENCE [LARGE SCALE GENOMIC DNA]</scope>
    <source>
        <strain evidence="2 3">R148</strain>
    </source>
</reference>
<name>A0A545T269_9PROT</name>
<comment type="caution">
    <text evidence="2">The sequence shown here is derived from an EMBL/GenBank/DDBJ whole genome shotgun (WGS) entry which is preliminary data.</text>
</comment>
<dbReference type="RefSeq" id="WP_142899586.1">
    <property type="nucleotide sequence ID" value="NZ_ML660065.1"/>
</dbReference>
<keyword evidence="1" id="KW-0472">Membrane</keyword>
<dbReference type="EMBL" id="VHSH01000014">
    <property type="protein sequence ID" value="TQV71293.1"/>
    <property type="molecule type" value="Genomic_DNA"/>
</dbReference>
<feature type="transmembrane region" description="Helical" evidence="1">
    <location>
        <begin position="23"/>
        <end position="42"/>
    </location>
</feature>
<feature type="transmembrane region" description="Helical" evidence="1">
    <location>
        <begin position="99"/>
        <end position="124"/>
    </location>
</feature>
<keyword evidence="1" id="KW-0812">Transmembrane</keyword>
<sequence>MISRLAGTYNLVFEKVQSTLEDWFLGLAARFVFAGVLFVYLFNSALTKVGDGVFGFFTITDNAYFQILPSVVERFDYDASQVPFFPYDIIVAAGTYSEFILPILIVVGLFTRLAALGMIGFVAVQSFVDIAFHGVDEKTTGALFDRFSDSVIVDQRSLWVFLLIYLVIRGPGLLSLDTLWTRKVSKAQNDRHAEDTAPAG</sequence>
<evidence type="ECO:0000313" key="3">
    <source>
        <dbReference type="Proteomes" id="UP000315252"/>
    </source>
</evidence>
<organism evidence="2 3">
    <name type="scientific">Denitrobaculum tricleocarpae</name>
    <dbReference type="NCBI Taxonomy" id="2591009"/>
    <lineage>
        <taxon>Bacteria</taxon>
        <taxon>Pseudomonadati</taxon>
        <taxon>Pseudomonadota</taxon>
        <taxon>Alphaproteobacteria</taxon>
        <taxon>Rhodospirillales</taxon>
        <taxon>Rhodospirillaceae</taxon>
        <taxon>Denitrobaculum</taxon>
    </lineage>
</organism>
<evidence type="ECO:0000256" key="1">
    <source>
        <dbReference type="SAM" id="Phobius"/>
    </source>
</evidence>
<gene>
    <name evidence="2" type="ORF">FKG95_27040</name>
</gene>
<keyword evidence="3" id="KW-1185">Reference proteome</keyword>
<keyword evidence="1" id="KW-1133">Transmembrane helix</keyword>
<protein>
    <submittedName>
        <fullName evidence="2">DoxX family protein</fullName>
    </submittedName>
</protein>
<accession>A0A545T269</accession>
<dbReference type="GO" id="GO:0016020">
    <property type="term" value="C:membrane"/>
    <property type="evidence" value="ECO:0007669"/>
    <property type="project" value="UniProtKB-SubCell"/>
</dbReference>